<dbReference type="Gene3D" id="2.170.270.10">
    <property type="entry name" value="SET domain"/>
    <property type="match status" value="1"/>
</dbReference>
<accession>A0A9P5NIM9</accession>
<dbReference type="SUPFAM" id="SSF82199">
    <property type="entry name" value="SET domain"/>
    <property type="match status" value="1"/>
</dbReference>
<sequence length="85" mass="9115">SIIDSSPCHKGKMGPHLTLGPFRFANHDCQPNCQILPIPDSIAYALCSIRPIQAGESLMVNYSIDGSYFQGKTCGCAMCNLTAPP</sequence>
<dbReference type="Pfam" id="PF00856">
    <property type="entry name" value="SET"/>
    <property type="match status" value="1"/>
</dbReference>
<dbReference type="OrthoDB" id="3265353at2759"/>
<organism evidence="2 3">
    <name type="scientific">Gymnopilus junonius</name>
    <name type="common">Spectacular rustgill mushroom</name>
    <name type="synonym">Gymnopilus spectabilis subsp. junonius</name>
    <dbReference type="NCBI Taxonomy" id="109634"/>
    <lineage>
        <taxon>Eukaryota</taxon>
        <taxon>Fungi</taxon>
        <taxon>Dikarya</taxon>
        <taxon>Basidiomycota</taxon>
        <taxon>Agaricomycotina</taxon>
        <taxon>Agaricomycetes</taxon>
        <taxon>Agaricomycetidae</taxon>
        <taxon>Agaricales</taxon>
        <taxon>Agaricineae</taxon>
        <taxon>Hymenogastraceae</taxon>
        <taxon>Gymnopilus</taxon>
    </lineage>
</organism>
<comment type="caution">
    <text evidence="2">The sequence shown here is derived from an EMBL/GenBank/DDBJ whole genome shotgun (WGS) entry which is preliminary data.</text>
</comment>
<protein>
    <recommendedName>
        <fullName evidence="1">SET domain-containing protein</fullName>
    </recommendedName>
</protein>
<dbReference type="InterPro" id="IPR046341">
    <property type="entry name" value="SET_dom_sf"/>
</dbReference>
<dbReference type="EMBL" id="JADNYJ010000083">
    <property type="protein sequence ID" value="KAF8888730.1"/>
    <property type="molecule type" value="Genomic_DNA"/>
</dbReference>
<dbReference type="InterPro" id="IPR001214">
    <property type="entry name" value="SET_dom"/>
</dbReference>
<proteinExistence type="predicted"/>
<evidence type="ECO:0000313" key="2">
    <source>
        <dbReference type="EMBL" id="KAF8888730.1"/>
    </source>
</evidence>
<dbReference type="AlphaFoldDB" id="A0A9P5NIM9"/>
<reference evidence="2" key="1">
    <citation type="submission" date="2020-11" db="EMBL/GenBank/DDBJ databases">
        <authorList>
            <consortium name="DOE Joint Genome Institute"/>
            <person name="Ahrendt S."/>
            <person name="Riley R."/>
            <person name="Andreopoulos W."/>
            <person name="LaButti K."/>
            <person name="Pangilinan J."/>
            <person name="Ruiz-duenas F.J."/>
            <person name="Barrasa J.M."/>
            <person name="Sanchez-Garcia M."/>
            <person name="Camarero S."/>
            <person name="Miyauchi S."/>
            <person name="Serrano A."/>
            <person name="Linde D."/>
            <person name="Babiker R."/>
            <person name="Drula E."/>
            <person name="Ayuso-Fernandez I."/>
            <person name="Pacheco R."/>
            <person name="Padilla G."/>
            <person name="Ferreira P."/>
            <person name="Barriuso J."/>
            <person name="Kellner H."/>
            <person name="Castanera R."/>
            <person name="Alfaro M."/>
            <person name="Ramirez L."/>
            <person name="Pisabarro A.G."/>
            <person name="Kuo A."/>
            <person name="Tritt A."/>
            <person name="Lipzen A."/>
            <person name="He G."/>
            <person name="Yan M."/>
            <person name="Ng V."/>
            <person name="Cullen D."/>
            <person name="Martin F."/>
            <person name="Rosso M.-N."/>
            <person name="Henrissat B."/>
            <person name="Hibbett D."/>
            <person name="Martinez A.T."/>
            <person name="Grigoriev I.V."/>
        </authorList>
    </citation>
    <scope>NUCLEOTIDE SEQUENCE</scope>
    <source>
        <strain evidence="2">AH 44721</strain>
    </source>
</reference>
<name>A0A9P5NIM9_GYMJU</name>
<keyword evidence="3" id="KW-1185">Reference proteome</keyword>
<gene>
    <name evidence="2" type="ORF">CPB84DRAFT_1659691</name>
</gene>
<evidence type="ECO:0000313" key="3">
    <source>
        <dbReference type="Proteomes" id="UP000724874"/>
    </source>
</evidence>
<feature type="non-terminal residue" evidence="2">
    <location>
        <position position="85"/>
    </location>
</feature>
<feature type="non-terminal residue" evidence="2">
    <location>
        <position position="1"/>
    </location>
</feature>
<dbReference type="Proteomes" id="UP000724874">
    <property type="component" value="Unassembled WGS sequence"/>
</dbReference>
<evidence type="ECO:0000259" key="1">
    <source>
        <dbReference type="Pfam" id="PF00856"/>
    </source>
</evidence>
<feature type="domain" description="SET" evidence="1">
    <location>
        <begin position="3"/>
        <end position="62"/>
    </location>
</feature>